<organism evidence="3 4">
    <name type="scientific">Halogranum amylolyticum</name>
    <dbReference type="NCBI Taxonomy" id="660520"/>
    <lineage>
        <taxon>Archaea</taxon>
        <taxon>Methanobacteriati</taxon>
        <taxon>Methanobacteriota</taxon>
        <taxon>Stenosarchaea group</taxon>
        <taxon>Halobacteria</taxon>
        <taxon>Halobacteriales</taxon>
        <taxon>Haloferacaceae</taxon>
    </lineage>
</organism>
<evidence type="ECO:0000313" key="4">
    <source>
        <dbReference type="Proteomes" id="UP000199126"/>
    </source>
</evidence>
<dbReference type="InterPro" id="IPR004360">
    <property type="entry name" value="Glyas_Fos-R_dOase_dom"/>
</dbReference>
<reference evidence="4" key="1">
    <citation type="submission" date="2016-10" db="EMBL/GenBank/DDBJ databases">
        <authorList>
            <person name="Varghese N."/>
            <person name="Submissions S."/>
        </authorList>
    </citation>
    <scope>NUCLEOTIDE SEQUENCE [LARGE SCALE GENOMIC DNA]</scope>
    <source>
        <strain evidence="4">CGMCC 1.10121</strain>
    </source>
</reference>
<dbReference type="PROSITE" id="PS51819">
    <property type="entry name" value="VOC"/>
    <property type="match status" value="1"/>
</dbReference>
<gene>
    <name evidence="3" type="ORF">SAMN04487948_12566</name>
</gene>
<accession>A0A1H8W909</accession>
<dbReference type="Proteomes" id="UP000199126">
    <property type="component" value="Unassembled WGS sequence"/>
</dbReference>
<dbReference type="GO" id="GO:0046872">
    <property type="term" value="F:metal ion binding"/>
    <property type="evidence" value="ECO:0007669"/>
    <property type="project" value="UniProtKB-KW"/>
</dbReference>
<keyword evidence="4" id="KW-1185">Reference proteome</keyword>
<dbReference type="AlphaFoldDB" id="A0A1H8W909"/>
<dbReference type="InterPro" id="IPR037523">
    <property type="entry name" value="VOC_core"/>
</dbReference>
<keyword evidence="1" id="KW-0479">Metal-binding</keyword>
<dbReference type="RefSeq" id="WP_089827690.1">
    <property type="nucleotide sequence ID" value="NZ_FODV01000025.1"/>
</dbReference>
<dbReference type="Gene3D" id="3.10.180.10">
    <property type="entry name" value="2,3-Dihydroxybiphenyl 1,2-Dioxygenase, domain 1"/>
    <property type="match status" value="1"/>
</dbReference>
<protein>
    <submittedName>
        <fullName evidence="3">Catechol 2,3-dioxygenase</fullName>
    </submittedName>
</protein>
<dbReference type="GO" id="GO:0004493">
    <property type="term" value="F:methylmalonyl-CoA epimerase activity"/>
    <property type="evidence" value="ECO:0007669"/>
    <property type="project" value="TreeGrafter"/>
</dbReference>
<dbReference type="PANTHER" id="PTHR43048">
    <property type="entry name" value="METHYLMALONYL-COA EPIMERASE"/>
    <property type="match status" value="1"/>
</dbReference>
<evidence type="ECO:0000259" key="2">
    <source>
        <dbReference type="PROSITE" id="PS51819"/>
    </source>
</evidence>
<dbReference type="InterPro" id="IPR029068">
    <property type="entry name" value="Glyas_Bleomycin-R_OHBP_Dase"/>
</dbReference>
<keyword evidence="3" id="KW-0223">Dioxygenase</keyword>
<keyword evidence="3" id="KW-0560">Oxidoreductase</keyword>
<name>A0A1H8W909_9EURY</name>
<feature type="domain" description="VOC" evidence="2">
    <location>
        <begin position="5"/>
        <end position="139"/>
    </location>
</feature>
<proteinExistence type="predicted"/>
<sequence>MNDCSAHHFGVTVAELDRAVTFYEDVFGLDVAARFSVSGEAFSTGVDVDGATGRFAHLDADGARVELVEYDPEGDARKASRLNQPGATHLGLSVDDLDAFYAGLPDDVETLSAPQTTESGTRIMFVRDPEGNLVEVLEA</sequence>
<evidence type="ECO:0000256" key="1">
    <source>
        <dbReference type="ARBA" id="ARBA00022723"/>
    </source>
</evidence>
<dbReference type="SUPFAM" id="SSF54593">
    <property type="entry name" value="Glyoxalase/Bleomycin resistance protein/Dihydroxybiphenyl dioxygenase"/>
    <property type="match status" value="1"/>
</dbReference>
<evidence type="ECO:0000313" key="3">
    <source>
        <dbReference type="EMBL" id="SEP24156.1"/>
    </source>
</evidence>
<dbReference type="GO" id="GO:0046491">
    <property type="term" value="P:L-methylmalonyl-CoA metabolic process"/>
    <property type="evidence" value="ECO:0007669"/>
    <property type="project" value="TreeGrafter"/>
</dbReference>
<dbReference type="InterPro" id="IPR051785">
    <property type="entry name" value="MMCE/EMCE_epimerase"/>
</dbReference>
<dbReference type="GO" id="GO:0051213">
    <property type="term" value="F:dioxygenase activity"/>
    <property type="evidence" value="ECO:0007669"/>
    <property type="project" value="UniProtKB-KW"/>
</dbReference>
<dbReference type="OrthoDB" id="275292at2157"/>
<dbReference type="PANTHER" id="PTHR43048:SF3">
    <property type="entry name" value="METHYLMALONYL-COA EPIMERASE, MITOCHONDRIAL"/>
    <property type="match status" value="1"/>
</dbReference>
<dbReference type="Pfam" id="PF00903">
    <property type="entry name" value="Glyoxalase"/>
    <property type="match status" value="1"/>
</dbReference>
<dbReference type="EMBL" id="FODV01000025">
    <property type="protein sequence ID" value="SEP24156.1"/>
    <property type="molecule type" value="Genomic_DNA"/>
</dbReference>